<reference evidence="1 2" key="1">
    <citation type="submission" date="2014-12" db="EMBL/GenBank/DDBJ databases">
        <title>Draft genome sequence of Terrisporobacter sp. 08-306576, isolated from the blood culture of a bacteremia patient.</title>
        <authorList>
            <person name="Lund L.C."/>
            <person name="Sydenham T.V."/>
            <person name="Hogh S.V."/>
            <person name="Skov M.N."/>
            <person name="Kemp M."/>
            <person name="Justesen U.S."/>
        </authorList>
    </citation>
    <scope>NUCLEOTIDE SEQUENCE [LARGE SCALE GENOMIC DNA]</scope>
    <source>
        <strain evidence="1 2">08-306576</strain>
    </source>
</reference>
<name>A0A0B3WVE8_9FIRM</name>
<dbReference type="RefSeq" id="WP_039678254.1">
    <property type="nucleotide sequence ID" value="NZ_JWHR01000027.1"/>
</dbReference>
<keyword evidence="2" id="KW-1185">Reference proteome</keyword>
<evidence type="ECO:0000313" key="2">
    <source>
        <dbReference type="Proteomes" id="UP000031189"/>
    </source>
</evidence>
<organism evidence="1 2">
    <name type="scientific">Terrisporobacter othiniensis</name>
    <dbReference type="NCBI Taxonomy" id="1577792"/>
    <lineage>
        <taxon>Bacteria</taxon>
        <taxon>Bacillati</taxon>
        <taxon>Bacillota</taxon>
        <taxon>Clostridia</taxon>
        <taxon>Peptostreptococcales</taxon>
        <taxon>Peptostreptococcaceae</taxon>
        <taxon>Terrisporobacter</taxon>
    </lineage>
</organism>
<proteinExistence type="predicted"/>
<accession>A0A0B3WVE8</accession>
<protein>
    <submittedName>
        <fullName evidence="1">Uncharacterized protein</fullName>
    </submittedName>
</protein>
<gene>
    <name evidence="1" type="ORF">QX51_02075</name>
</gene>
<sequence>MSIKSTYNWIETPDDYYKTYLLIETCNNSIYYILSDEDKGIIYRAGFFEAGGDFKVYKYYKSTWIIMCEGFGSPTSQALHIGNVDNIYRASTNYNIYDLFTGDNIIEL</sequence>
<comment type="caution">
    <text evidence="1">The sequence shown here is derived from an EMBL/GenBank/DDBJ whole genome shotgun (WGS) entry which is preliminary data.</text>
</comment>
<dbReference type="AlphaFoldDB" id="A0A0B3WVE8"/>
<evidence type="ECO:0000313" key="1">
    <source>
        <dbReference type="EMBL" id="KHS58565.1"/>
    </source>
</evidence>
<dbReference type="EMBL" id="JWHR01000027">
    <property type="protein sequence ID" value="KHS58565.1"/>
    <property type="molecule type" value="Genomic_DNA"/>
</dbReference>
<dbReference type="Proteomes" id="UP000031189">
    <property type="component" value="Unassembled WGS sequence"/>
</dbReference>